<comment type="similarity">
    <text evidence="1">Belongs to the AHA1 family.</text>
</comment>
<dbReference type="Proteomes" id="UP000198711">
    <property type="component" value="Unassembled WGS sequence"/>
</dbReference>
<reference evidence="3 4" key="1">
    <citation type="submission" date="2016-10" db="EMBL/GenBank/DDBJ databases">
        <authorList>
            <person name="Varghese N."/>
            <person name="Submissions S."/>
        </authorList>
    </citation>
    <scope>NUCLEOTIDE SEQUENCE [LARGE SCALE GENOMIC DNA]</scope>
    <source>
        <strain evidence="3 4">DSM 25353</strain>
    </source>
</reference>
<dbReference type="CDD" id="cd07814">
    <property type="entry name" value="SRPBCC_CalC_Aha1-like"/>
    <property type="match status" value="1"/>
</dbReference>
<dbReference type="EMBL" id="FNNO01000013">
    <property type="protein sequence ID" value="SDX30646.1"/>
    <property type="molecule type" value="Genomic_DNA"/>
</dbReference>
<dbReference type="InterPro" id="IPR023393">
    <property type="entry name" value="START-like_dom_sf"/>
</dbReference>
<dbReference type="Gene3D" id="3.30.530.20">
    <property type="match status" value="1"/>
</dbReference>
<dbReference type="InterPro" id="IPR013538">
    <property type="entry name" value="ASHA1/2-like_C"/>
</dbReference>
<dbReference type="RefSeq" id="WP_092725326.1">
    <property type="nucleotide sequence ID" value="NZ_FNNO01000013.1"/>
</dbReference>
<keyword evidence="4" id="KW-1185">Reference proteome</keyword>
<evidence type="ECO:0000256" key="1">
    <source>
        <dbReference type="ARBA" id="ARBA00006817"/>
    </source>
</evidence>
<gene>
    <name evidence="3" type="ORF">SAMN05444410_1136</name>
</gene>
<dbReference type="Pfam" id="PF08327">
    <property type="entry name" value="AHSA1"/>
    <property type="match status" value="1"/>
</dbReference>
<accession>A0A8X8IHM1</accession>
<dbReference type="AlphaFoldDB" id="A0A8X8IHM1"/>
<sequence>MSTQDFTTTLVVDQTPREVFNAINNVRGWWSGQIEGPTHELNDEFSYRYKDFHYSKHKLIEVVPDKKIVWLITDSNLNSFTDKNEWNGTKISFEITEKDGKTYVRFTHWGLVPQIECFGACSNAWTGYITQSLRDLIVTGKGWPAQHA</sequence>
<feature type="domain" description="Activator of Hsp90 ATPase homologue 1/2-like C-terminal" evidence="2">
    <location>
        <begin position="16"/>
        <end position="134"/>
    </location>
</feature>
<evidence type="ECO:0000313" key="3">
    <source>
        <dbReference type="EMBL" id="SDX30646.1"/>
    </source>
</evidence>
<name>A0A8X8IHM1_9BACT</name>
<comment type="caution">
    <text evidence="3">The sequence shown here is derived from an EMBL/GenBank/DDBJ whole genome shotgun (WGS) entry which is preliminary data.</text>
</comment>
<organism evidence="3 4">
    <name type="scientific">Hydrobacter penzbergensis</name>
    <dbReference type="NCBI Taxonomy" id="1235997"/>
    <lineage>
        <taxon>Bacteria</taxon>
        <taxon>Pseudomonadati</taxon>
        <taxon>Bacteroidota</taxon>
        <taxon>Chitinophagia</taxon>
        <taxon>Chitinophagales</taxon>
        <taxon>Chitinophagaceae</taxon>
        <taxon>Hydrobacter</taxon>
    </lineage>
</organism>
<evidence type="ECO:0000259" key="2">
    <source>
        <dbReference type="Pfam" id="PF08327"/>
    </source>
</evidence>
<evidence type="ECO:0000313" key="4">
    <source>
        <dbReference type="Proteomes" id="UP000198711"/>
    </source>
</evidence>
<dbReference type="SUPFAM" id="SSF55961">
    <property type="entry name" value="Bet v1-like"/>
    <property type="match status" value="1"/>
</dbReference>
<proteinExistence type="inferred from homology"/>
<protein>
    <submittedName>
        <fullName evidence="3">Uncharacterized conserved protein YndB, AHSA1/START domain</fullName>
    </submittedName>
</protein>